<evidence type="ECO:0000313" key="4">
    <source>
        <dbReference type="Proteomes" id="UP000216885"/>
    </source>
</evidence>
<dbReference type="PIRSF" id="PIRSF017082">
    <property type="entry name" value="YflP"/>
    <property type="match status" value="1"/>
</dbReference>
<dbReference type="InterPro" id="IPR005064">
    <property type="entry name" value="BUG"/>
</dbReference>
<dbReference type="RefSeq" id="WP_094837466.1">
    <property type="nucleotide sequence ID" value="NZ_NEVQ01000008.1"/>
</dbReference>
<sequence>MHRFCVLSGLLAIHSVIACSPAFAQDFPHKPITLVVPFTAAGGTDLTARLFARALERQSGQPVTVLNKPGAGGEIGMSYVARSEPDGYTLGIINTPNVLTIPIERHAQFDLTSFALIANLVDDPATFSVHADWPIRSISDLVEAAKRNPEGLTYGTAGIGSAGHIAMLMLEQAAGIKLRHVPFKGTADVRTALLSKHIDIAAANLSEALAFSQGSPWRTLGVMKATRSTTAPDLPTLAEAGYALQAGSLRGIGAPAAITAQRQQQVAALITKAANDPLFIEDARKAEQDIRVIPGDEYHKALQQQQTQFQALWKTSPWNR</sequence>
<keyword evidence="2" id="KW-0732">Signal</keyword>
<feature type="signal peptide" evidence="2">
    <location>
        <begin position="1"/>
        <end position="24"/>
    </location>
</feature>
<dbReference type="Proteomes" id="UP000216885">
    <property type="component" value="Unassembled WGS sequence"/>
</dbReference>
<protein>
    <recommendedName>
        <fullName evidence="5">ABC transporter substrate-binding protein</fullName>
    </recommendedName>
</protein>
<dbReference type="CDD" id="cd07012">
    <property type="entry name" value="PBP2_Bug_TTT"/>
    <property type="match status" value="1"/>
</dbReference>
<evidence type="ECO:0000256" key="1">
    <source>
        <dbReference type="ARBA" id="ARBA00006987"/>
    </source>
</evidence>
<dbReference type="Gene3D" id="3.40.190.150">
    <property type="entry name" value="Bordetella uptake gene, domain 1"/>
    <property type="match status" value="1"/>
</dbReference>
<gene>
    <name evidence="3" type="ORF">CAL20_06520</name>
</gene>
<dbReference type="Pfam" id="PF03401">
    <property type="entry name" value="TctC"/>
    <property type="match status" value="1"/>
</dbReference>
<accession>A0A261UBG5</accession>
<keyword evidence="4" id="KW-1185">Reference proteome</keyword>
<dbReference type="PROSITE" id="PS51257">
    <property type="entry name" value="PROKAR_LIPOPROTEIN"/>
    <property type="match status" value="1"/>
</dbReference>
<dbReference type="PANTHER" id="PTHR42928">
    <property type="entry name" value="TRICARBOXYLATE-BINDING PROTEIN"/>
    <property type="match status" value="1"/>
</dbReference>
<comment type="caution">
    <text evidence="3">The sequence shown here is derived from an EMBL/GenBank/DDBJ whole genome shotgun (WGS) entry which is preliminary data.</text>
</comment>
<dbReference type="Gene3D" id="3.40.190.10">
    <property type="entry name" value="Periplasmic binding protein-like II"/>
    <property type="match status" value="1"/>
</dbReference>
<evidence type="ECO:0008006" key="5">
    <source>
        <dbReference type="Google" id="ProtNLM"/>
    </source>
</evidence>
<proteinExistence type="inferred from homology"/>
<feature type="chain" id="PRO_5012017557" description="ABC transporter substrate-binding protein" evidence="2">
    <location>
        <begin position="25"/>
        <end position="320"/>
    </location>
</feature>
<dbReference type="InterPro" id="IPR042100">
    <property type="entry name" value="Bug_dom1"/>
</dbReference>
<dbReference type="AlphaFoldDB" id="A0A261UBG5"/>
<evidence type="ECO:0000256" key="2">
    <source>
        <dbReference type="SAM" id="SignalP"/>
    </source>
</evidence>
<comment type="similarity">
    <text evidence="1">Belongs to the UPF0065 (bug) family.</text>
</comment>
<dbReference type="EMBL" id="NEVQ01000008">
    <property type="protein sequence ID" value="OZI59264.1"/>
    <property type="molecule type" value="Genomic_DNA"/>
</dbReference>
<name>A0A261UBG5_9BORD</name>
<organism evidence="3 4">
    <name type="scientific">Bordetella genomosp. 4</name>
    <dbReference type="NCBI Taxonomy" id="463044"/>
    <lineage>
        <taxon>Bacteria</taxon>
        <taxon>Pseudomonadati</taxon>
        <taxon>Pseudomonadota</taxon>
        <taxon>Betaproteobacteria</taxon>
        <taxon>Burkholderiales</taxon>
        <taxon>Alcaligenaceae</taxon>
        <taxon>Bordetella</taxon>
    </lineage>
</organism>
<reference evidence="3 4" key="1">
    <citation type="submission" date="2017-05" db="EMBL/GenBank/DDBJ databases">
        <title>Complete and WGS of Bordetella genogroups.</title>
        <authorList>
            <person name="Spilker T."/>
            <person name="LiPuma J."/>
        </authorList>
    </citation>
    <scope>NUCLEOTIDE SEQUENCE [LARGE SCALE GENOMIC DNA]</scope>
    <source>
        <strain evidence="3 4">AU9919</strain>
    </source>
</reference>
<evidence type="ECO:0000313" key="3">
    <source>
        <dbReference type="EMBL" id="OZI59264.1"/>
    </source>
</evidence>
<dbReference type="SUPFAM" id="SSF53850">
    <property type="entry name" value="Periplasmic binding protein-like II"/>
    <property type="match status" value="1"/>
</dbReference>
<dbReference type="PANTHER" id="PTHR42928:SF5">
    <property type="entry name" value="BLR1237 PROTEIN"/>
    <property type="match status" value="1"/>
</dbReference>